<dbReference type="InterPro" id="IPR016024">
    <property type="entry name" value="ARM-type_fold"/>
</dbReference>
<dbReference type="InterPro" id="IPR018958">
    <property type="entry name" value="Knr4/Smi1-like_dom"/>
</dbReference>
<dbReference type="SMART" id="SM00860">
    <property type="entry name" value="SMI1_KNR4"/>
    <property type="match status" value="1"/>
</dbReference>
<dbReference type="SUPFAM" id="SSF160631">
    <property type="entry name" value="SMI1/KNR4-like"/>
    <property type="match status" value="1"/>
</dbReference>
<name>A0ABW3CS07_9ACTN</name>
<feature type="domain" description="Knr4/Smi1-like" evidence="1">
    <location>
        <begin position="40"/>
        <end position="182"/>
    </location>
</feature>
<keyword evidence="3" id="KW-1185">Reference proteome</keyword>
<evidence type="ECO:0000313" key="3">
    <source>
        <dbReference type="Proteomes" id="UP001597083"/>
    </source>
</evidence>
<reference evidence="3" key="1">
    <citation type="journal article" date="2019" name="Int. J. Syst. Evol. Microbiol.">
        <title>The Global Catalogue of Microorganisms (GCM) 10K type strain sequencing project: providing services to taxonomists for standard genome sequencing and annotation.</title>
        <authorList>
            <consortium name="The Broad Institute Genomics Platform"/>
            <consortium name="The Broad Institute Genome Sequencing Center for Infectious Disease"/>
            <person name="Wu L."/>
            <person name="Ma J."/>
        </authorList>
    </citation>
    <scope>NUCLEOTIDE SEQUENCE [LARGE SCALE GENOMIC DNA]</scope>
    <source>
        <strain evidence="3">JCM 31696</strain>
    </source>
</reference>
<gene>
    <name evidence="2" type="ORF">ACFQ07_32550</name>
</gene>
<accession>A0ABW3CS07</accession>
<proteinExistence type="predicted"/>
<dbReference type="Proteomes" id="UP001597083">
    <property type="component" value="Unassembled WGS sequence"/>
</dbReference>
<comment type="caution">
    <text evidence="2">The sequence shown here is derived from an EMBL/GenBank/DDBJ whole genome shotgun (WGS) entry which is preliminary data.</text>
</comment>
<dbReference type="SUPFAM" id="SSF48371">
    <property type="entry name" value="ARM repeat"/>
    <property type="match status" value="1"/>
</dbReference>
<dbReference type="InterPro" id="IPR037883">
    <property type="entry name" value="Knr4/Smi1-like_sf"/>
</dbReference>
<evidence type="ECO:0000313" key="2">
    <source>
        <dbReference type="EMBL" id="MFD0857005.1"/>
    </source>
</evidence>
<protein>
    <submittedName>
        <fullName evidence="2">HEAT repeat domain-containing protein</fullName>
    </submittedName>
</protein>
<evidence type="ECO:0000259" key="1">
    <source>
        <dbReference type="SMART" id="SM00860"/>
    </source>
</evidence>
<organism evidence="2 3">
    <name type="scientific">Actinomadura adrarensis</name>
    <dbReference type="NCBI Taxonomy" id="1819600"/>
    <lineage>
        <taxon>Bacteria</taxon>
        <taxon>Bacillati</taxon>
        <taxon>Actinomycetota</taxon>
        <taxon>Actinomycetes</taxon>
        <taxon>Streptosporangiales</taxon>
        <taxon>Thermomonosporaceae</taxon>
        <taxon>Actinomadura</taxon>
    </lineage>
</organism>
<sequence length="420" mass="46952">MDADHVRLGRIADKLAAARVKPLPPKAFGVEAHGFKLDPPLPEAAVAEFEERHEVTLPAGYRLFITELGAGGAGPGYRMSRLGTSCCTYRRSGHLAKPSPYLPGPRYTGDWEQRYEDPPGPDRGFLLGTLEVADHGCSLSTKLIVTGPARGRLFNLDSDGWIGPYVVEDADFLSWYERWLDEAVAGYDVGFFGERLPLDEPELIAVLAEDPSPERRAQAGESLLMLPAISDRTRDALVGAMTSDPDPTVRAQCWGLLGPGRPNRTRELENPDAIADEIAHYARSRTPPDLGALSSLRKLSYTDVLPELGARHDLERRRKAAYQLSEPWNFWQKELPQDLLGEVADGLLSDADPILRKHGVGVVDWFDLTHFHPRLREMQETETDPWVQHKLTWCLDQQRTRIRDDFTAPVQQGNHDEPPF</sequence>
<dbReference type="EMBL" id="JBHTIR010004328">
    <property type="protein sequence ID" value="MFD0857005.1"/>
    <property type="molecule type" value="Genomic_DNA"/>
</dbReference>